<dbReference type="EMBL" id="CAJNRF010011006">
    <property type="protein sequence ID" value="CAF2126887.1"/>
    <property type="molecule type" value="Genomic_DNA"/>
</dbReference>
<evidence type="ECO:0000256" key="2">
    <source>
        <dbReference type="SAM" id="Phobius"/>
    </source>
</evidence>
<protein>
    <submittedName>
        <fullName evidence="3">Uncharacterized protein</fullName>
    </submittedName>
</protein>
<name>A0A816W1J8_9BILA</name>
<feature type="region of interest" description="Disordered" evidence="1">
    <location>
        <begin position="942"/>
        <end position="1014"/>
    </location>
</feature>
<reference evidence="3" key="1">
    <citation type="submission" date="2021-02" db="EMBL/GenBank/DDBJ databases">
        <authorList>
            <person name="Nowell W R."/>
        </authorList>
    </citation>
    <scope>NUCLEOTIDE SEQUENCE</scope>
</reference>
<keyword evidence="2" id="KW-0812">Transmembrane</keyword>
<keyword evidence="2" id="KW-0472">Membrane</keyword>
<accession>A0A816W1J8</accession>
<dbReference type="AlphaFoldDB" id="A0A816W1J8"/>
<keyword evidence="2" id="KW-1133">Transmembrane helix</keyword>
<feature type="transmembrane region" description="Helical" evidence="2">
    <location>
        <begin position="49"/>
        <end position="69"/>
    </location>
</feature>
<gene>
    <name evidence="3" type="ORF">WKI299_LOCUS25500</name>
</gene>
<comment type="caution">
    <text evidence="3">The sequence shown here is derived from an EMBL/GenBank/DDBJ whole genome shotgun (WGS) entry which is preliminary data.</text>
</comment>
<sequence length="1014" mass="115926">MSRRSSMMEDKLISEMILKNIATVSQMNVDMDDILNIQQMKLLTTYKQIYNYAPCLSFFLSLGILSHFAQGSYYTHYASCDHRPVQLYLWLLGSSGSGKTDAFRQLEKAISKTEKMFSSTYLKAVIVSGKPTETDLSSIVTHTNQIGLRQHLASNNKILLNDDADLIAESYGLYNVNDSTNEHERNIILCGFDGFGNTSRTTGTTIIQIGDKRLAIAIATTGGKLMKNMKNWIAYTGFDGSHNRFLYMCLFPNLFIQGLKNSKYNPSFNHLCIIVHLFGTVRFVFQISEAERTKFCGGIMISCIFRQYIIFYLILSLTATFQQTTVVSGGDEQTQTQYDRSAMFTVWNLIADLIEIQDLKPNEQQQILDFYAKAGAIFPRIACLMQLFFNAAEIFERLKHKVIFVEGDSQDLVVNENFVSSVANIIKIDYHVYDNSYLPYMEINQVAMDPIVIVKKEAVIAAWKWYEHHINIATKLFTVDHEYSSRSISVSSSSFTSKPKTLKQLIMMVDYNIFPLSTITVKHPVTGQTGTLKNRPALGEQALQELLKDNLLKFNHFLTDTRGRVVKSYTKVPVPSIDNSSRTKSFNALIKHDINIEEYCYNYEKCFIPPNNNFSKLSIEIFDNCAAFVNQYSKYRNHLISTIHKHMENQNIGEAEDGNFIIINQNAFSCQFENIDNIVLSEKKEQMNGRSQLENINGESAVEQAAEKTSSIEHHSLIEISIDSKQGNVTEVHEFSNEIDNSSDAIGENQIGNNQSFVDDDIHNESSILSVEPVANKITTVDEIKGTEQMIKKAMRNIMTSKSIIFTKTHLTQICNKAEIRLEAVKRLVTANLLHHANNLWIEPSRMKKLLKKLENFYWVNIGYEEYIQSFYPQQNENVFTYNNWTLSDEFINIVKSNSFYTQHVRWSIQRFRPCDVVDDEPNSPNDVETLTAQIAVLNESTETTENNNHHETSQRKAVASKSDEEEEDEKEEAEKEDAALVKSIIAHQKRKAQVSENVNESETCRRTKRRMRK</sequence>
<evidence type="ECO:0000313" key="4">
    <source>
        <dbReference type="Proteomes" id="UP000663856"/>
    </source>
</evidence>
<evidence type="ECO:0000313" key="3">
    <source>
        <dbReference type="EMBL" id="CAF2126887.1"/>
    </source>
</evidence>
<evidence type="ECO:0000256" key="1">
    <source>
        <dbReference type="SAM" id="MobiDB-lite"/>
    </source>
</evidence>
<organism evidence="3 4">
    <name type="scientific">Rotaria magnacalcarata</name>
    <dbReference type="NCBI Taxonomy" id="392030"/>
    <lineage>
        <taxon>Eukaryota</taxon>
        <taxon>Metazoa</taxon>
        <taxon>Spiralia</taxon>
        <taxon>Gnathifera</taxon>
        <taxon>Rotifera</taxon>
        <taxon>Eurotatoria</taxon>
        <taxon>Bdelloidea</taxon>
        <taxon>Philodinida</taxon>
        <taxon>Philodinidae</taxon>
        <taxon>Rotaria</taxon>
    </lineage>
</organism>
<proteinExistence type="predicted"/>
<dbReference type="Proteomes" id="UP000663856">
    <property type="component" value="Unassembled WGS sequence"/>
</dbReference>